<evidence type="ECO:0000256" key="2">
    <source>
        <dbReference type="ARBA" id="ARBA00022475"/>
    </source>
</evidence>
<evidence type="ECO:0000256" key="1">
    <source>
        <dbReference type="ARBA" id="ARBA00004651"/>
    </source>
</evidence>
<dbReference type="Pfam" id="PF06271">
    <property type="entry name" value="RDD"/>
    <property type="match status" value="1"/>
</dbReference>
<feature type="transmembrane region" description="Helical" evidence="6">
    <location>
        <begin position="21"/>
        <end position="41"/>
    </location>
</feature>
<keyword evidence="3 6" id="KW-0812">Transmembrane</keyword>
<evidence type="ECO:0000256" key="3">
    <source>
        <dbReference type="ARBA" id="ARBA00022692"/>
    </source>
</evidence>
<feature type="transmembrane region" description="Helical" evidence="6">
    <location>
        <begin position="146"/>
        <end position="166"/>
    </location>
</feature>
<feature type="transmembrane region" description="Helical" evidence="6">
    <location>
        <begin position="101"/>
        <end position="123"/>
    </location>
</feature>
<dbReference type="PANTHER" id="PTHR36115">
    <property type="entry name" value="PROLINE-RICH ANTIGEN HOMOLOG-RELATED"/>
    <property type="match status" value="1"/>
</dbReference>
<evidence type="ECO:0000313" key="8">
    <source>
        <dbReference type="EMBL" id="OGY14155.1"/>
    </source>
</evidence>
<dbReference type="GO" id="GO:0005886">
    <property type="term" value="C:plasma membrane"/>
    <property type="evidence" value="ECO:0007669"/>
    <property type="project" value="UniProtKB-SubCell"/>
</dbReference>
<keyword evidence="4 6" id="KW-1133">Transmembrane helix</keyword>
<evidence type="ECO:0000256" key="5">
    <source>
        <dbReference type="ARBA" id="ARBA00023136"/>
    </source>
</evidence>
<name>A0A1G1VFF3_9BACT</name>
<evidence type="ECO:0000313" key="9">
    <source>
        <dbReference type="Proteomes" id="UP000178659"/>
    </source>
</evidence>
<comment type="subcellular location">
    <subcellularLocation>
        <location evidence="1">Cell membrane</location>
        <topology evidence="1">Multi-pass membrane protein</topology>
    </subcellularLocation>
</comment>
<organism evidence="8 9">
    <name type="scientific">Candidatus Blackburnbacteria bacterium RIFCSPLOWO2_01_FULL_40_20</name>
    <dbReference type="NCBI Taxonomy" id="1797519"/>
    <lineage>
        <taxon>Bacteria</taxon>
        <taxon>Candidatus Blackburniibacteriota</taxon>
    </lineage>
</organism>
<comment type="caution">
    <text evidence="8">The sequence shown here is derived from an EMBL/GenBank/DDBJ whole genome shotgun (WGS) entry which is preliminary data.</text>
</comment>
<evidence type="ECO:0000259" key="7">
    <source>
        <dbReference type="Pfam" id="PF06271"/>
    </source>
</evidence>
<dbReference type="EMBL" id="MHCC01000002">
    <property type="protein sequence ID" value="OGY14155.1"/>
    <property type="molecule type" value="Genomic_DNA"/>
</dbReference>
<keyword evidence="5 6" id="KW-0472">Membrane</keyword>
<reference evidence="8 9" key="1">
    <citation type="journal article" date="2016" name="Nat. Commun.">
        <title>Thousands of microbial genomes shed light on interconnected biogeochemical processes in an aquifer system.</title>
        <authorList>
            <person name="Anantharaman K."/>
            <person name="Brown C.T."/>
            <person name="Hug L.A."/>
            <person name="Sharon I."/>
            <person name="Castelle C.J."/>
            <person name="Probst A.J."/>
            <person name="Thomas B.C."/>
            <person name="Singh A."/>
            <person name="Wilkins M.J."/>
            <person name="Karaoz U."/>
            <person name="Brodie E.L."/>
            <person name="Williams K.H."/>
            <person name="Hubbard S.S."/>
            <person name="Banfield J.F."/>
        </authorList>
    </citation>
    <scope>NUCLEOTIDE SEQUENCE [LARGE SCALE GENOMIC DNA]</scope>
</reference>
<feature type="domain" description="RDD" evidence="7">
    <location>
        <begin position="7"/>
        <end position="136"/>
    </location>
</feature>
<gene>
    <name evidence="8" type="ORF">A3A77_04825</name>
</gene>
<accession>A0A1G1VFF3</accession>
<evidence type="ECO:0000256" key="4">
    <source>
        <dbReference type="ARBA" id="ARBA00022989"/>
    </source>
</evidence>
<dbReference type="InterPro" id="IPR010432">
    <property type="entry name" value="RDD"/>
</dbReference>
<protein>
    <recommendedName>
        <fullName evidence="7">RDD domain-containing protein</fullName>
    </recommendedName>
</protein>
<proteinExistence type="predicted"/>
<dbReference type="InterPro" id="IPR051791">
    <property type="entry name" value="Pra-immunoreactive"/>
</dbReference>
<sequence>MTKNNLASFKIRLLSFLTDRFIFFLPHAIGLMFVASSNNLQSLVVNFLFYFALAALPFAIFRAFFYNAIFNSKFGGNLGKLITGLRVVNNDGKLLTFRRNFFRHTVGFQLSLLLFGLGFWSIIKDENKQGWHDKAVGSKVVVATNLWPLSLIALIILAIANFTLVANSIQRISSGSIPTEALTLYSQIQEQSEQENEFNIENPVDFENFENFEDIGGLDKEQFFDEELPEKLDQIEDIESI</sequence>
<feature type="transmembrane region" description="Helical" evidence="6">
    <location>
        <begin position="47"/>
        <end position="65"/>
    </location>
</feature>
<dbReference type="PANTHER" id="PTHR36115:SF4">
    <property type="entry name" value="MEMBRANE PROTEIN"/>
    <property type="match status" value="1"/>
</dbReference>
<dbReference type="Proteomes" id="UP000178659">
    <property type="component" value="Unassembled WGS sequence"/>
</dbReference>
<dbReference type="AlphaFoldDB" id="A0A1G1VFF3"/>
<evidence type="ECO:0000256" key="6">
    <source>
        <dbReference type="SAM" id="Phobius"/>
    </source>
</evidence>
<keyword evidence="2" id="KW-1003">Cell membrane</keyword>